<dbReference type="InterPro" id="IPR001233">
    <property type="entry name" value="RtcB"/>
</dbReference>
<keyword evidence="7 11" id="KW-0464">Manganese</keyword>
<dbReference type="GO" id="GO:0042245">
    <property type="term" value="P:RNA repair"/>
    <property type="evidence" value="ECO:0007669"/>
    <property type="project" value="UniProtKB-KW"/>
</dbReference>
<feature type="binding site" evidence="10">
    <location>
        <begin position="350"/>
        <end position="353"/>
    </location>
    <ligand>
        <name>GMP</name>
        <dbReference type="ChEBI" id="CHEBI:58115"/>
    </ligand>
</feature>
<dbReference type="EMBL" id="FOUB01000149">
    <property type="protein sequence ID" value="SFN23433.1"/>
    <property type="molecule type" value="Genomic_DNA"/>
</dbReference>
<organism evidence="12 13">
    <name type="scientific">Nitrosomonas communis</name>
    <dbReference type="NCBI Taxonomy" id="44574"/>
    <lineage>
        <taxon>Bacteria</taxon>
        <taxon>Pseudomonadati</taxon>
        <taxon>Pseudomonadota</taxon>
        <taxon>Betaproteobacteria</taxon>
        <taxon>Nitrosomonadales</taxon>
        <taxon>Nitrosomonadaceae</taxon>
        <taxon>Nitrosomonas</taxon>
    </lineage>
</organism>
<name>A0A1I4XD53_9PROT</name>
<evidence type="ECO:0000256" key="1">
    <source>
        <dbReference type="ARBA" id="ARBA00012726"/>
    </source>
</evidence>
<dbReference type="Pfam" id="PF01139">
    <property type="entry name" value="RtcB"/>
    <property type="match status" value="1"/>
</dbReference>
<evidence type="ECO:0000256" key="9">
    <source>
        <dbReference type="PIRSR" id="PIRSR601233-1"/>
    </source>
</evidence>
<sequence>FRVSFMQKTKHYIGGQLSFILSSLSNSTLPKIWTDEVDQPTLDQLSDLSTLPFIHKHIAVMTDVHAGIRSTIGSVVPTKGAIIPAAVGVDIGCGMMAVKTSLKASMLPDSLYELRSEIEKRIPHVRTSNGESGDRGAWGNPIERISYCWNMFLSDEYEETITKHRKAKGYNTITHLGTLGTGNHFIEICIDEADYVWAMLHSGSRGVGNRIGSYFIEKAKEEMERYFIFDKLPNKDLAYLVEHTEIYDDYVNAVSWAQEFAELNRQVMMDILLQCMSKFLPSFTITNKAINCHHNYVARENHFGTNVLVTRKGAIRARKGDLGIIPGSMGAKSYIVEGLGNDESFHSCSHGAGRRLSRNEAKMIYTIADLAEQTKGIECPKDESKIDEIPAAYKDIDQVMGNQNDLVKIKHTLKQVLNVKG</sequence>
<feature type="binding site" evidence="10">
    <location>
        <position position="333"/>
    </location>
    <ligand>
        <name>GMP</name>
        <dbReference type="ChEBI" id="CHEBI:58115"/>
    </ligand>
</feature>
<dbReference type="GO" id="GO:0003909">
    <property type="term" value="F:DNA ligase activity"/>
    <property type="evidence" value="ECO:0007669"/>
    <property type="project" value="TreeGrafter"/>
</dbReference>
<comment type="cofactor">
    <cofactor evidence="11">
        <name>Mn(2+)</name>
        <dbReference type="ChEBI" id="CHEBI:29035"/>
    </cofactor>
    <text evidence="11">Binds 2 manganese ions per subunit.</text>
</comment>
<dbReference type="AlphaFoldDB" id="A0A1I4XD53"/>
<dbReference type="PANTHER" id="PTHR43749:SF2">
    <property type="entry name" value="RNA-SPLICING LIGASE RTCB"/>
    <property type="match status" value="1"/>
</dbReference>
<dbReference type="InterPro" id="IPR052915">
    <property type="entry name" value="RtcB-like"/>
</dbReference>
<dbReference type="Proteomes" id="UP000183287">
    <property type="component" value="Unassembled WGS sequence"/>
</dbReference>
<evidence type="ECO:0000256" key="10">
    <source>
        <dbReference type="PIRSR" id="PIRSR601233-2"/>
    </source>
</evidence>
<dbReference type="PANTHER" id="PTHR43749">
    <property type="entry name" value="RNA-SPLICING LIGASE RTCB"/>
    <property type="match status" value="1"/>
</dbReference>
<evidence type="ECO:0000313" key="13">
    <source>
        <dbReference type="Proteomes" id="UP000183287"/>
    </source>
</evidence>
<keyword evidence="4 10" id="KW-0547">Nucleotide-binding</keyword>
<proteinExistence type="predicted"/>
<feature type="binding site" evidence="10">
    <location>
        <begin position="294"/>
        <end position="295"/>
    </location>
    <ligand>
        <name>GMP</name>
        <dbReference type="ChEBI" id="CHEBI:58115"/>
    </ligand>
</feature>
<feature type="binding site" evidence="11">
    <location>
        <position position="184"/>
    </location>
    <ligand>
        <name>Mn(2+)</name>
        <dbReference type="ChEBI" id="CHEBI:29035"/>
        <label>1</label>
    </ligand>
</feature>
<dbReference type="GO" id="GO:0006396">
    <property type="term" value="P:RNA processing"/>
    <property type="evidence" value="ECO:0007669"/>
    <property type="project" value="InterPro"/>
</dbReference>
<accession>A0A1I4XD53</accession>
<feature type="binding site" evidence="11">
    <location>
        <position position="294"/>
    </location>
    <ligand>
        <name>Mn(2+)</name>
        <dbReference type="ChEBI" id="CHEBI:29035"/>
        <label>2</label>
    </ligand>
</feature>
<feature type="non-terminal residue" evidence="12">
    <location>
        <position position="1"/>
    </location>
</feature>
<dbReference type="Gene3D" id="3.90.1860.10">
    <property type="entry name" value="tRNA-splicing ligase RtcB"/>
    <property type="match status" value="1"/>
</dbReference>
<feature type="binding site" evidence="10">
    <location>
        <position position="420"/>
    </location>
    <ligand>
        <name>GMP</name>
        <dbReference type="ChEBI" id="CHEBI:58115"/>
    </ligand>
</feature>
<evidence type="ECO:0000256" key="4">
    <source>
        <dbReference type="ARBA" id="ARBA00022741"/>
    </source>
</evidence>
<dbReference type="GO" id="GO:0030145">
    <property type="term" value="F:manganese ion binding"/>
    <property type="evidence" value="ECO:0007669"/>
    <property type="project" value="TreeGrafter"/>
</dbReference>
<keyword evidence="3 11" id="KW-0479">Metal-binding</keyword>
<dbReference type="GO" id="GO:0170057">
    <property type="term" value="F:RNA ligase (GTP) activity"/>
    <property type="evidence" value="ECO:0007669"/>
    <property type="project" value="UniProtKB-EC"/>
</dbReference>
<evidence type="ECO:0000256" key="5">
    <source>
        <dbReference type="ARBA" id="ARBA00022800"/>
    </source>
</evidence>
<feature type="binding site" evidence="11">
    <location>
        <position position="90"/>
    </location>
    <ligand>
        <name>Mn(2+)</name>
        <dbReference type="ChEBI" id="CHEBI:29035"/>
        <label>1</label>
    </ligand>
</feature>
<evidence type="ECO:0000256" key="3">
    <source>
        <dbReference type="ARBA" id="ARBA00022723"/>
    </source>
</evidence>
<dbReference type="EC" id="6.5.1.8" evidence="1"/>
<comment type="catalytic activity">
    <reaction evidence="8">
        <text>a 3'-end 3'-phospho-ribonucleotide-RNA + a 5'-end dephospho-ribonucleoside-RNA + GTP = a ribonucleotidyl-ribonucleotide-RNA + GMP + diphosphate</text>
        <dbReference type="Rhea" id="RHEA:68076"/>
        <dbReference type="Rhea" id="RHEA-COMP:10463"/>
        <dbReference type="Rhea" id="RHEA-COMP:13936"/>
        <dbReference type="Rhea" id="RHEA-COMP:17355"/>
        <dbReference type="ChEBI" id="CHEBI:33019"/>
        <dbReference type="ChEBI" id="CHEBI:37565"/>
        <dbReference type="ChEBI" id="CHEBI:58115"/>
        <dbReference type="ChEBI" id="CHEBI:83062"/>
        <dbReference type="ChEBI" id="CHEBI:138284"/>
        <dbReference type="ChEBI" id="CHEBI:173118"/>
        <dbReference type="EC" id="6.5.1.8"/>
    </reaction>
</comment>
<dbReference type="GO" id="GO:0006281">
    <property type="term" value="P:DNA repair"/>
    <property type="evidence" value="ECO:0007669"/>
    <property type="project" value="TreeGrafter"/>
</dbReference>
<keyword evidence="5" id="KW-0692">RNA repair</keyword>
<reference evidence="13" key="1">
    <citation type="submission" date="2016-10" db="EMBL/GenBank/DDBJ databases">
        <authorList>
            <person name="Varghese N."/>
            <person name="Submissions S."/>
        </authorList>
    </citation>
    <scope>NUCLEOTIDE SEQUENCE [LARGE SCALE GENOMIC DNA]</scope>
    <source>
        <strain evidence="13">Nm44</strain>
    </source>
</reference>
<feature type="active site" description="GMP-histidine intermediate" evidence="9">
    <location>
        <position position="350"/>
    </location>
</feature>
<keyword evidence="2 12" id="KW-0436">Ligase</keyword>
<evidence type="ECO:0000256" key="6">
    <source>
        <dbReference type="ARBA" id="ARBA00023134"/>
    </source>
</evidence>
<dbReference type="RefSeq" id="WP_218152210.1">
    <property type="nucleotide sequence ID" value="NZ_FOUB01000149.1"/>
</dbReference>
<dbReference type="SUPFAM" id="SSF103365">
    <property type="entry name" value="Hypothetical protein PH1602"/>
    <property type="match status" value="1"/>
</dbReference>
<dbReference type="InterPro" id="IPR036025">
    <property type="entry name" value="RtcB-like_sf"/>
</dbReference>
<keyword evidence="13" id="KW-1185">Reference proteome</keyword>
<dbReference type="GO" id="GO:0005525">
    <property type="term" value="F:GTP binding"/>
    <property type="evidence" value="ECO:0007669"/>
    <property type="project" value="UniProtKB-KW"/>
</dbReference>
<feature type="binding site" evidence="10">
    <location>
        <begin position="183"/>
        <end position="187"/>
    </location>
    <ligand>
        <name>GMP</name>
        <dbReference type="ChEBI" id="CHEBI:58115"/>
    </ligand>
</feature>
<evidence type="ECO:0000256" key="11">
    <source>
        <dbReference type="PIRSR" id="PIRSR601233-3"/>
    </source>
</evidence>
<gene>
    <name evidence="12" type="ORF">SAMN05421863_11494</name>
</gene>
<feature type="binding site" evidence="11">
    <location>
        <position position="201"/>
    </location>
    <ligand>
        <name>Mn(2+)</name>
        <dbReference type="ChEBI" id="CHEBI:29035"/>
        <label>2</label>
    </ligand>
</feature>
<evidence type="ECO:0000313" key="12">
    <source>
        <dbReference type="EMBL" id="SFN23433.1"/>
    </source>
</evidence>
<evidence type="ECO:0000256" key="7">
    <source>
        <dbReference type="ARBA" id="ARBA00023211"/>
    </source>
</evidence>
<protein>
    <recommendedName>
        <fullName evidence="1">3'-phosphate/5'-hydroxy nucleic acid ligase</fullName>
        <ecNumber evidence="1">6.5.1.8</ecNumber>
    </recommendedName>
</protein>
<feature type="binding site" evidence="10">
    <location>
        <begin position="326"/>
        <end position="329"/>
    </location>
    <ligand>
        <name>GMP</name>
        <dbReference type="ChEBI" id="CHEBI:58115"/>
    </ligand>
</feature>
<evidence type="ECO:0000256" key="8">
    <source>
        <dbReference type="ARBA" id="ARBA00047746"/>
    </source>
</evidence>
<evidence type="ECO:0000256" key="2">
    <source>
        <dbReference type="ARBA" id="ARBA00022598"/>
    </source>
</evidence>
<keyword evidence="6 10" id="KW-0342">GTP-binding</keyword>